<proteinExistence type="predicted"/>
<feature type="compositionally biased region" description="Gly residues" evidence="9">
    <location>
        <begin position="374"/>
        <end position="386"/>
    </location>
</feature>
<dbReference type="InterPro" id="IPR011712">
    <property type="entry name" value="Sig_transdc_His_kin_sub3_dim/P"/>
</dbReference>
<evidence type="ECO:0000256" key="9">
    <source>
        <dbReference type="SAM" id="MobiDB-lite"/>
    </source>
</evidence>
<feature type="transmembrane region" description="Helical" evidence="10">
    <location>
        <begin position="20"/>
        <end position="42"/>
    </location>
</feature>
<dbReference type="PANTHER" id="PTHR24421">
    <property type="entry name" value="NITRATE/NITRITE SENSOR PROTEIN NARX-RELATED"/>
    <property type="match status" value="1"/>
</dbReference>
<evidence type="ECO:0000256" key="7">
    <source>
        <dbReference type="ARBA" id="ARBA00022840"/>
    </source>
</evidence>
<dbReference type="Gene3D" id="1.20.5.1930">
    <property type="match status" value="1"/>
</dbReference>
<keyword evidence="10" id="KW-1133">Transmembrane helix</keyword>
<keyword evidence="14" id="KW-1185">Reference proteome</keyword>
<feature type="compositionally biased region" description="Pro residues" evidence="9">
    <location>
        <begin position="358"/>
        <end position="370"/>
    </location>
</feature>
<feature type="transmembrane region" description="Helical" evidence="10">
    <location>
        <begin position="63"/>
        <end position="83"/>
    </location>
</feature>
<dbReference type="EC" id="2.7.13.3" evidence="2"/>
<comment type="catalytic activity">
    <reaction evidence="1">
        <text>ATP + protein L-histidine = ADP + protein N-phospho-L-histidine.</text>
        <dbReference type="EC" id="2.7.13.3"/>
    </reaction>
</comment>
<name>A0ABT2GKI7_9MICO</name>
<dbReference type="GO" id="GO:0016301">
    <property type="term" value="F:kinase activity"/>
    <property type="evidence" value="ECO:0007669"/>
    <property type="project" value="UniProtKB-KW"/>
</dbReference>
<sequence length="426" mass="44175">MTEPDRASEWEPRFRFSGRAALWLPVIVSFVVQVPTTLWLARVGRAFEGSAGDGAAGEESWRFAARLGLAIVGPVALVFARRFPGPVVAVVASAAGAYTLVVAGGAAPPYVALAFAIVGAVVRGARRWAIGAVAVGWVVTIGLGIALGVPWQAAPVTAVTLALVLLVVVGESIRNRRARYDELRRRAAERRQSAAQAERVRIARELHDVLAHSLSQINVQAGVGLHLIDRDPEQGRAALANIKAASKTALDEVRSVLGVLRDDGAAGAPLVPEPGLAQLPALVDGVREQGVAVTLELRLPDAVSPSRPVQLAAYRIVQESLTNALRHSGGGAARVGVGVEGRMLVLTIEDDDGAPGPTSTPGPNLAPIPTQPGVGSGSRPGGGRGIEGMRERAHLLGGRFAAGPTAAGGFRVRAELPLLPGEEGRA</sequence>
<dbReference type="Proteomes" id="UP001165580">
    <property type="component" value="Unassembled WGS sequence"/>
</dbReference>
<evidence type="ECO:0000256" key="4">
    <source>
        <dbReference type="ARBA" id="ARBA00022679"/>
    </source>
</evidence>
<dbReference type="Gene3D" id="3.30.565.10">
    <property type="entry name" value="Histidine kinase-like ATPase, C-terminal domain"/>
    <property type="match status" value="1"/>
</dbReference>
<dbReference type="PANTHER" id="PTHR24421:SF10">
    <property type="entry name" value="NITRATE_NITRITE SENSOR PROTEIN NARQ"/>
    <property type="match status" value="1"/>
</dbReference>
<evidence type="ECO:0000256" key="8">
    <source>
        <dbReference type="ARBA" id="ARBA00023012"/>
    </source>
</evidence>
<evidence type="ECO:0000256" key="1">
    <source>
        <dbReference type="ARBA" id="ARBA00000085"/>
    </source>
</evidence>
<gene>
    <name evidence="13" type="ORF">NVV95_16345</name>
</gene>
<keyword evidence="10" id="KW-0812">Transmembrane</keyword>
<comment type="caution">
    <text evidence="13">The sequence shown here is derived from an EMBL/GenBank/DDBJ whole genome shotgun (WGS) entry which is preliminary data.</text>
</comment>
<feature type="region of interest" description="Disordered" evidence="9">
    <location>
        <begin position="350"/>
        <end position="391"/>
    </location>
</feature>
<feature type="transmembrane region" description="Helical" evidence="10">
    <location>
        <begin position="128"/>
        <end position="147"/>
    </location>
</feature>
<dbReference type="InterPro" id="IPR050482">
    <property type="entry name" value="Sensor_HK_TwoCompSys"/>
</dbReference>
<keyword evidence="8" id="KW-0902">Two-component regulatory system</keyword>
<dbReference type="CDD" id="cd16917">
    <property type="entry name" value="HATPase_UhpB-NarQ-NarX-like"/>
    <property type="match status" value="1"/>
</dbReference>
<evidence type="ECO:0000256" key="3">
    <source>
        <dbReference type="ARBA" id="ARBA00022553"/>
    </source>
</evidence>
<protein>
    <recommendedName>
        <fullName evidence="2">histidine kinase</fullName>
        <ecNumber evidence="2">2.7.13.3</ecNumber>
    </recommendedName>
</protein>
<keyword evidence="10" id="KW-0472">Membrane</keyword>
<evidence type="ECO:0000313" key="13">
    <source>
        <dbReference type="EMBL" id="MCS5716117.1"/>
    </source>
</evidence>
<feature type="domain" description="Signal transduction histidine kinase subgroup 3 dimerisation and phosphoacceptor" evidence="12">
    <location>
        <begin position="198"/>
        <end position="263"/>
    </location>
</feature>
<dbReference type="EMBL" id="JANTEZ010000008">
    <property type="protein sequence ID" value="MCS5716117.1"/>
    <property type="molecule type" value="Genomic_DNA"/>
</dbReference>
<feature type="domain" description="Histidine kinase/HSP90-like ATPase" evidence="11">
    <location>
        <begin position="311"/>
        <end position="418"/>
    </location>
</feature>
<keyword evidence="3" id="KW-0597">Phosphoprotein</keyword>
<keyword evidence="7" id="KW-0067">ATP-binding</keyword>
<keyword evidence="5" id="KW-0547">Nucleotide-binding</keyword>
<organism evidence="13 14">
    <name type="scientific">Herbiconiux gentiana</name>
    <dbReference type="NCBI Taxonomy" id="2970912"/>
    <lineage>
        <taxon>Bacteria</taxon>
        <taxon>Bacillati</taxon>
        <taxon>Actinomycetota</taxon>
        <taxon>Actinomycetes</taxon>
        <taxon>Micrococcales</taxon>
        <taxon>Microbacteriaceae</taxon>
        <taxon>Herbiconiux</taxon>
    </lineage>
</organism>
<evidence type="ECO:0000259" key="12">
    <source>
        <dbReference type="Pfam" id="PF07730"/>
    </source>
</evidence>
<evidence type="ECO:0000256" key="2">
    <source>
        <dbReference type="ARBA" id="ARBA00012438"/>
    </source>
</evidence>
<dbReference type="RefSeq" id="WP_259487616.1">
    <property type="nucleotide sequence ID" value="NZ_JANTEZ010000008.1"/>
</dbReference>
<dbReference type="InterPro" id="IPR036890">
    <property type="entry name" value="HATPase_C_sf"/>
</dbReference>
<evidence type="ECO:0000256" key="5">
    <source>
        <dbReference type="ARBA" id="ARBA00022741"/>
    </source>
</evidence>
<accession>A0ABT2GKI7</accession>
<evidence type="ECO:0000313" key="14">
    <source>
        <dbReference type="Proteomes" id="UP001165580"/>
    </source>
</evidence>
<dbReference type="InterPro" id="IPR003594">
    <property type="entry name" value="HATPase_dom"/>
</dbReference>
<feature type="transmembrane region" description="Helical" evidence="10">
    <location>
        <begin position="153"/>
        <end position="170"/>
    </location>
</feature>
<dbReference type="Pfam" id="PF02518">
    <property type="entry name" value="HATPase_c"/>
    <property type="match status" value="1"/>
</dbReference>
<dbReference type="Pfam" id="PF07730">
    <property type="entry name" value="HisKA_3"/>
    <property type="match status" value="1"/>
</dbReference>
<evidence type="ECO:0000259" key="11">
    <source>
        <dbReference type="Pfam" id="PF02518"/>
    </source>
</evidence>
<dbReference type="SUPFAM" id="SSF55874">
    <property type="entry name" value="ATPase domain of HSP90 chaperone/DNA topoisomerase II/histidine kinase"/>
    <property type="match status" value="1"/>
</dbReference>
<keyword evidence="4" id="KW-0808">Transferase</keyword>
<evidence type="ECO:0000256" key="10">
    <source>
        <dbReference type="SAM" id="Phobius"/>
    </source>
</evidence>
<reference evidence="13" key="1">
    <citation type="submission" date="2022-08" db="EMBL/GenBank/DDBJ databases">
        <authorList>
            <person name="Deng Y."/>
            <person name="Han X.-F."/>
            <person name="Zhang Y.-Q."/>
        </authorList>
    </citation>
    <scope>NUCLEOTIDE SEQUENCE</scope>
    <source>
        <strain evidence="13">CPCC 205716</strain>
    </source>
</reference>
<keyword evidence="6 13" id="KW-0418">Kinase</keyword>
<feature type="transmembrane region" description="Helical" evidence="10">
    <location>
        <begin position="95"/>
        <end position="121"/>
    </location>
</feature>
<evidence type="ECO:0000256" key="6">
    <source>
        <dbReference type="ARBA" id="ARBA00022777"/>
    </source>
</evidence>